<dbReference type="RefSeq" id="WP_114673734.1">
    <property type="nucleotide sequence ID" value="NZ_CALTYN010000306.1"/>
</dbReference>
<dbReference type="AlphaFoldDB" id="A0A345IN26"/>
<geneLocation type="plasmid" evidence="2">
    <name>pdrdi</name>
</geneLocation>
<sequence>MNITFAFTPDVLAHGTAQLADGFDACLDRTCRGGAWLGSLQAIARVRCQEAPVLYPQAEVDGETLQADLRAGFDLLMITGTVMDDGTLRVETAALVIADDGRAEQARACLAAPASAARSRFKALVLDLLSQARTAPWADVTA</sequence>
<evidence type="ECO:0000313" key="1">
    <source>
        <dbReference type="EMBL" id="AXH01099.1"/>
    </source>
</evidence>
<reference evidence="1 2" key="1">
    <citation type="submission" date="2018-07" db="EMBL/GenBank/DDBJ databases">
        <title>Complete Genome and Methylome Analysis of Deinococcus wulumuqiensis NEB 479.</title>
        <authorList>
            <person name="Fomenkov A."/>
            <person name="Luyten Y."/>
            <person name="Vincze T."/>
            <person name="Anton B.P."/>
            <person name="Clark T."/>
            <person name="Roberts R.J."/>
            <person name="Morgan R.D."/>
        </authorList>
    </citation>
    <scope>NUCLEOTIDE SEQUENCE [LARGE SCALE GENOMIC DNA]</scope>
    <source>
        <strain evidence="1 2">NEB 479</strain>
        <plasmid evidence="2">Plasmid pdrdi</plasmid>
    </source>
</reference>
<name>A0A345IN26_9DEIO</name>
<gene>
    <name evidence="1" type="ORF">DVJ83_18625</name>
</gene>
<dbReference type="EMBL" id="CP031163">
    <property type="protein sequence ID" value="AXH01099.1"/>
    <property type="molecule type" value="Genomic_DNA"/>
</dbReference>
<keyword evidence="1" id="KW-0614">Plasmid</keyword>
<protein>
    <submittedName>
        <fullName evidence="1">Uncharacterized protein</fullName>
    </submittedName>
</protein>
<accession>A0A345IN26</accession>
<evidence type="ECO:0000313" key="2">
    <source>
        <dbReference type="Proteomes" id="UP000253744"/>
    </source>
</evidence>
<proteinExistence type="predicted"/>
<dbReference type="Proteomes" id="UP000253744">
    <property type="component" value="Plasmid pDrdI"/>
</dbReference>
<organism evidence="1 2">
    <name type="scientific">Deinococcus wulumuqiensis</name>
    <dbReference type="NCBI Taxonomy" id="980427"/>
    <lineage>
        <taxon>Bacteria</taxon>
        <taxon>Thermotogati</taxon>
        <taxon>Deinococcota</taxon>
        <taxon>Deinococci</taxon>
        <taxon>Deinococcales</taxon>
        <taxon>Deinococcaceae</taxon>
        <taxon>Deinococcus</taxon>
    </lineage>
</organism>
<dbReference type="KEGG" id="dwu:DVJ83_18625"/>